<dbReference type="PANTHER" id="PTHR43433:SF5">
    <property type="entry name" value="AB HYDROLASE-1 DOMAIN-CONTAINING PROTEIN"/>
    <property type="match status" value="1"/>
</dbReference>
<evidence type="ECO:0000259" key="1">
    <source>
        <dbReference type="Pfam" id="PF00561"/>
    </source>
</evidence>
<sequence>MSDTCPAVVRVGDLHVEVSGAGSTVLLIHGNSGDLHYFDDIVPVLERHFRVVRMDCRGQGRSARGDGPLTIRRMADDAADVIRATQQDGEPFGVVGFSDGANVAMSLAIHHPDAVSALVLNAGNIRRSGMHRIVRAHLWLVHALQRMRRPTPLVRQRHELNRLMLDQPGIPRAALARIAVPTLVLAGAPDLIRRAHTRMIARTIPGAQLRIVRGGTHFLMRLMPDVANPMIDAFLRTGIAPLDGPLVVDR</sequence>
<proteinExistence type="predicted"/>
<dbReference type="Gene3D" id="3.40.50.1820">
    <property type="entry name" value="alpha/beta hydrolase"/>
    <property type="match status" value="1"/>
</dbReference>
<dbReference type="GO" id="GO:0016787">
    <property type="term" value="F:hydrolase activity"/>
    <property type="evidence" value="ECO:0007669"/>
    <property type="project" value="UniProtKB-KW"/>
</dbReference>
<dbReference type="Pfam" id="PF00561">
    <property type="entry name" value="Abhydrolase_1"/>
    <property type="match status" value="1"/>
</dbReference>
<dbReference type="PANTHER" id="PTHR43433">
    <property type="entry name" value="HYDROLASE, ALPHA/BETA FOLD FAMILY PROTEIN"/>
    <property type="match status" value="1"/>
</dbReference>
<dbReference type="InterPro" id="IPR050471">
    <property type="entry name" value="AB_hydrolase"/>
</dbReference>
<dbReference type="InterPro" id="IPR000073">
    <property type="entry name" value="AB_hydrolase_1"/>
</dbReference>
<dbReference type="PRINTS" id="PR00111">
    <property type="entry name" value="ABHYDROLASE"/>
</dbReference>
<dbReference type="SUPFAM" id="SSF53474">
    <property type="entry name" value="alpha/beta-Hydrolases"/>
    <property type="match status" value="1"/>
</dbReference>
<name>A0ABZ0SRB3_9MICO</name>
<accession>A0ABZ0SRB3</accession>
<evidence type="ECO:0000313" key="3">
    <source>
        <dbReference type="Proteomes" id="UP001323798"/>
    </source>
</evidence>
<reference evidence="2 3" key="1">
    <citation type="submission" date="2023-11" db="EMBL/GenBank/DDBJ databases">
        <title>Genome sequence of Microbacterium rhizosphaerae KACC 19337.</title>
        <authorList>
            <person name="Choi H."/>
            <person name="Kim S."/>
            <person name="Kim Y."/>
            <person name="Kwon S.-W."/>
            <person name="Heo J."/>
        </authorList>
    </citation>
    <scope>NUCLEOTIDE SEQUENCE [LARGE SCALE GENOMIC DNA]</scope>
    <source>
        <strain evidence="2 3">KACC 19337</strain>
    </source>
</reference>
<dbReference type="Proteomes" id="UP001323798">
    <property type="component" value="Chromosome"/>
</dbReference>
<dbReference type="EMBL" id="CP139368">
    <property type="protein sequence ID" value="WPR89866.1"/>
    <property type="molecule type" value="Genomic_DNA"/>
</dbReference>
<gene>
    <name evidence="2" type="ORF">SM116_00855</name>
</gene>
<protein>
    <submittedName>
        <fullName evidence="2">Alpha/beta hydrolase</fullName>
    </submittedName>
</protein>
<evidence type="ECO:0000313" key="2">
    <source>
        <dbReference type="EMBL" id="WPR89866.1"/>
    </source>
</evidence>
<keyword evidence="3" id="KW-1185">Reference proteome</keyword>
<organism evidence="2 3">
    <name type="scientific">Microbacterium rhizosphaerae</name>
    <dbReference type="NCBI Taxonomy" id="1678237"/>
    <lineage>
        <taxon>Bacteria</taxon>
        <taxon>Bacillati</taxon>
        <taxon>Actinomycetota</taxon>
        <taxon>Actinomycetes</taxon>
        <taxon>Micrococcales</taxon>
        <taxon>Microbacteriaceae</taxon>
        <taxon>Microbacterium</taxon>
    </lineage>
</organism>
<dbReference type="RefSeq" id="WP_320942580.1">
    <property type="nucleotide sequence ID" value="NZ_BAABEU010000003.1"/>
</dbReference>
<feature type="domain" description="AB hydrolase-1" evidence="1">
    <location>
        <begin position="24"/>
        <end position="123"/>
    </location>
</feature>
<dbReference type="InterPro" id="IPR029058">
    <property type="entry name" value="AB_hydrolase_fold"/>
</dbReference>
<keyword evidence="2" id="KW-0378">Hydrolase</keyword>